<sequence length="138" mass="13690">LEIKNYKNNLQRSPPAGTPGPAGQPGRPGGPGVPGPPGQPGRAGGQGVPGSDAEYCPCPPRTGEVSPTGRAGGSHHALTDYAPMEQISKVESTVPASKYEGDQTAAASPSVKPYAAGEAASEKPPAAASPQSSGSYSE</sequence>
<feature type="compositionally biased region" description="Polar residues" evidence="1">
    <location>
        <begin position="1"/>
        <end position="12"/>
    </location>
</feature>
<proteinExistence type="predicted"/>
<evidence type="ECO:0000256" key="1">
    <source>
        <dbReference type="SAM" id="MobiDB-lite"/>
    </source>
</evidence>
<reference evidence="3" key="1">
    <citation type="submission" date="2022-11" db="UniProtKB">
        <authorList>
            <consortium name="WormBaseParasite"/>
        </authorList>
    </citation>
    <scope>IDENTIFICATION</scope>
</reference>
<dbReference type="AlphaFoldDB" id="A0A915P6G7"/>
<organism evidence="2 3">
    <name type="scientific">Meloidogyne floridensis</name>
    <dbReference type="NCBI Taxonomy" id="298350"/>
    <lineage>
        <taxon>Eukaryota</taxon>
        <taxon>Metazoa</taxon>
        <taxon>Ecdysozoa</taxon>
        <taxon>Nematoda</taxon>
        <taxon>Chromadorea</taxon>
        <taxon>Rhabditida</taxon>
        <taxon>Tylenchina</taxon>
        <taxon>Tylenchomorpha</taxon>
        <taxon>Tylenchoidea</taxon>
        <taxon>Meloidogynidae</taxon>
        <taxon>Meloidogyninae</taxon>
        <taxon>Meloidogyne</taxon>
    </lineage>
</organism>
<evidence type="ECO:0000313" key="3">
    <source>
        <dbReference type="WBParaSite" id="scf7180000423025.g10040"/>
    </source>
</evidence>
<feature type="compositionally biased region" description="Low complexity" evidence="1">
    <location>
        <begin position="115"/>
        <end position="138"/>
    </location>
</feature>
<name>A0A915P6G7_9BILA</name>
<feature type="region of interest" description="Disordered" evidence="1">
    <location>
        <begin position="1"/>
        <end position="138"/>
    </location>
</feature>
<accession>A0A915P6G7</accession>
<dbReference type="WBParaSite" id="scf7180000423025.g10040">
    <property type="protein sequence ID" value="scf7180000423025.g10040"/>
    <property type="gene ID" value="scf7180000423025.g10040"/>
</dbReference>
<keyword evidence="2" id="KW-1185">Reference proteome</keyword>
<protein>
    <submittedName>
        <fullName evidence="3">Collagen triple helix repeat protein</fullName>
    </submittedName>
</protein>
<dbReference type="Proteomes" id="UP000887560">
    <property type="component" value="Unplaced"/>
</dbReference>
<evidence type="ECO:0000313" key="2">
    <source>
        <dbReference type="Proteomes" id="UP000887560"/>
    </source>
</evidence>